<comment type="catalytic activity">
    <reaction evidence="1">
        <text>S-ubiquitinyl-[E2 ubiquitin-conjugating enzyme]-L-cysteine + [acceptor protein]-L-lysine = [E2 ubiquitin-conjugating enzyme]-L-cysteine + N(6)-ubiquitinyl-[acceptor protein]-L-lysine.</text>
        <dbReference type="EC" id="2.3.2.27"/>
    </reaction>
</comment>
<evidence type="ECO:0000256" key="17">
    <source>
        <dbReference type="SAM" id="MobiDB-lite"/>
    </source>
</evidence>
<evidence type="ECO:0000256" key="12">
    <source>
        <dbReference type="ARBA" id="ARBA00023242"/>
    </source>
</evidence>
<name>A0A6F9DWR3_9ASCI</name>
<feature type="region of interest" description="Disordered" evidence="17">
    <location>
        <begin position="16"/>
        <end position="63"/>
    </location>
</feature>
<dbReference type="UniPathway" id="UPA00143"/>
<sequence>MSETELTPEEIRQKRLARLSKGRDGRSSLSVLSSDSSNGSQVSCLSPKQKIARPSDENGDSVEMESASLPIRITGSESSDVHMEVADSGSDLMSIEQHSATVSINNGNAQLSLDLLNKILSGTAQTKFKSISIEDIQTPAALSSSIANAINCQMMHLLSALPPSSDNANDTKNEPSERIAAFDYLFKCYEQAALAKKNGNPSFADEICRQCVHNCILLIKGYFTVHSCKSIVASLANAIIQQTLPVGFLVDLIHQAQSTENLEEIFEDVLNEIRLHAINATLAEDDYLLSLMALSELCNVVSKGNTRERPICTLIVNLKHFLPVTFSEATGLEIQRLSYLGPFLSLSVFVEDDEKVCNKYFSNDNLTGENVKFYQTNLQGQLAKARDEQFKVFHSLLLNVQSRDFAIQYFSAVLKANEKWAQLHADQKLLAKPGFMINVLSVLQKLSLKVQVAKVDPMYIHGANSRVQISSETRIKATSDDVEQWLSQQHPANDSPKFLTECFFLTMHAHHLSVLPCARNFLRKLRAIHDLHSVISEVQGTQDKWKNTPVESRNKAMLKRCKQQLTVLMREKTCYTIGLVDDTMLSQCINYYTSFIQYLMRFVYPEPNVLPLADEVNEMFAMLPEFYVEDIAENLLFVIQYAPGAIDDHFSHELATFLVVFVCSPNYFNNPYLVAKLVEVIFVLNPNIQPRARHMYDMLESHPYAIKYLASSLMKFYTDIETTGSSNEFYDKFSIRYHISIIFKSLWQNPQYQDAIIEESRSGHEFVRFVNMLINDTTFLLDESLDSLKQIHEAQEAMKDQEAWNKQSQEQRASRERQLHQDERQCKSYLTLTNETLDMLHYLTKLIQAPFLRPELGDRLAAMLNINLQQLCGPKCKDLKVRNPEKYGFEPKKWLETLTDVYLHLDGPEFINYVASDQRSYKKELFDIAIARMEKLAIKSSFSIDLFRTFANQTQAQFLKINKAEVDYGDIPDQFKDPLMDTLMRDPVLLPSGHIMDRNIIMRHLLNSSTDPFNRQELKEDMLQPVPELRQKITDWIEEKESKISNPGN</sequence>
<dbReference type="SUPFAM" id="SSF57850">
    <property type="entry name" value="RING/U-box"/>
    <property type="match status" value="1"/>
</dbReference>
<evidence type="ECO:0000259" key="18">
    <source>
        <dbReference type="PROSITE" id="PS51698"/>
    </source>
</evidence>
<dbReference type="PANTHER" id="PTHR13931:SF2">
    <property type="entry name" value="UBIQUITIN CONJUGATION FACTOR E4 B"/>
    <property type="match status" value="1"/>
</dbReference>
<evidence type="ECO:0000256" key="4">
    <source>
        <dbReference type="ARBA" id="ARBA00004906"/>
    </source>
</evidence>
<keyword evidence="10" id="KW-0833">Ubl conjugation pathway</keyword>
<accession>A0A6F9DWR3</accession>
<evidence type="ECO:0000256" key="15">
    <source>
        <dbReference type="ARBA" id="ARBA00081821"/>
    </source>
</evidence>
<comment type="function">
    <text evidence="13">Ubiquitin-protein ligase that probably functions as an E3 ligase in conjunction with specific E1 and E2 ligases. May also function as an E4 ligase mediating the assembly of polyubiquitin chains on substrates ubiquitinated by another E3 ubiquitin ligase. May regulate myosin assembly in striated muscles together with STUB1 and VCP/p97 by targeting myosin chaperone UNC45B for proteasomal degradation.</text>
</comment>
<keyword evidence="12" id="KW-0539">Nucleus</keyword>
<evidence type="ECO:0000256" key="7">
    <source>
        <dbReference type="ARBA" id="ARBA00022490"/>
    </source>
</evidence>
<reference evidence="19" key="1">
    <citation type="submission" date="2020-04" db="EMBL/GenBank/DDBJ databases">
        <authorList>
            <person name="Neveu A P."/>
        </authorList>
    </citation>
    <scope>NUCLEOTIDE SEQUENCE</scope>
    <source>
        <tissue evidence="19">Whole embryo</tissue>
    </source>
</reference>
<dbReference type="Gene3D" id="3.30.40.10">
    <property type="entry name" value="Zinc/RING finger domain, C3HC4 (zinc finger)"/>
    <property type="match status" value="1"/>
</dbReference>
<dbReference type="GO" id="GO:0036503">
    <property type="term" value="P:ERAD pathway"/>
    <property type="evidence" value="ECO:0007669"/>
    <property type="project" value="InterPro"/>
</dbReference>
<dbReference type="GO" id="GO:0005634">
    <property type="term" value="C:nucleus"/>
    <property type="evidence" value="ECO:0007669"/>
    <property type="project" value="UniProtKB-SubCell"/>
</dbReference>
<dbReference type="FunFam" id="3.30.40.10:FF:000060">
    <property type="entry name" value="ubiquitin conjugation factor E4 B"/>
    <property type="match status" value="1"/>
</dbReference>
<feature type="compositionally biased region" description="Low complexity" evidence="17">
    <location>
        <begin position="27"/>
        <end position="43"/>
    </location>
</feature>
<comment type="subcellular location">
    <subcellularLocation>
        <location evidence="3">Cytoplasm</location>
    </subcellularLocation>
    <subcellularLocation>
        <location evidence="2">Nucleus</location>
    </subcellularLocation>
</comment>
<evidence type="ECO:0000256" key="14">
    <source>
        <dbReference type="ARBA" id="ARBA00072779"/>
    </source>
</evidence>
<evidence type="ECO:0000256" key="8">
    <source>
        <dbReference type="ARBA" id="ARBA00022553"/>
    </source>
</evidence>
<gene>
    <name evidence="19" type="primary">Ube4b</name>
</gene>
<evidence type="ECO:0000256" key="1">
    <source>
        <dbReference type="ARBA" id="ARBA00000900"/>
    </source>
</evidence>
<comment type="pathway">
    <text evidence="4">Protein modification; protein ubiquitination.</text>
</comment>
<dbReference type="Pfam" id="PF10408">
    <property type="entry name" value="Ufd2P_core"/>
    <property type="match status" value="1"/>
</dbReference>
<protein>
    <recommendedName>
        <fullName evidence="14">Ubiquitin conjugation factor E4 B</fullName>
        <ecNumber evidence="6">2.3.2.27</ecNumber>
    </recommendedName>
    <alternativeName>
        <fullName evidence="16">RING-type E3 ubiquitin transferase E4 B</fullName>
    </alternativeName>
    <alternativeName>
        <fullName evidence="15">Ubiquitin fusion degradation protein 2</fullName>
    </alternativeName>
</protein>
<dbReference type="PROSITE" id="PS51698">
    <property type="entry name" value="U_BOX"/>
    <property type="match status" value="1"/>
</dbReference>
<evidence type="ECO:0000256" key="2">
    <source>
        <dbReference type="ARBA" id="ARBA00004123"/>
    </source>
</evidence>
<dbReference type="GO" id="GO:0006511">
    <property type="term" value="P:ubiquitin-dependent protein catabolic process"/>
    <property type="evidence" value="ECO:0007669"/>
    <property type="project" value="InterPro"/>
</dbReference>
<evidence type="ECO:0000256" key="16">
    <source>
        <dbReference type="ARBA" id="ARBA00083610"/>
    </source>
</evidence>
<dbReference type="SMART" id="SM00504">
    <property type="entry name" value="Ubox"/>
    <property type="match status" value="1"/>
</dbReference>
<evidence type="ECO:0000256" key="6">
    <source>
        <dbReference type="ARBA" id="ARBA00012483"/>
    </source>
</evidence>
<dbReference type="PANTHER" id="PTHR13931">
    <property type="entry name" value="UBIQUITINATION FACTOR E4"/>
    <property type="match status" value="1"/>
</dbReference>
<feature type="region of interest" description="Disordered" evidence="17">
    <location>
        <begin position="799"/>
        <end position="820"/>
    </location>
</feature>
<evidence type="ECO:0000256" key="5">
    <source>
        <dbReference type="ARBA" id="ARBA00007434"/>
    </source>
</evidence>
<evidence type="ECO:0000313" key="19">
    <source>
        <dbReference type="EMBL" id="CAB3267463.1"/>
    </source>
</evidence>
<feature type="domain" description="U-box" evidence="18">
    <location>
        <begin position="970"/>
        <end position="1043"/>
    </location>
</feature>
<evidence type="ECO:0000256" key="11">
    <source>
        <dbReference type="ARBA" id="ARBA00022990"/>
    </source>
</evidence>
<keyword evidence="8" id="KW-0597">Phosphoprotein</keyword>
<keyword evidence="11" id="KW-0007">Acetylation</keyword>
<dbReference type="GO" id="GO:0000209">
    <property type="term" value="P:protein polyubiquitination"/>
    <property type="evidence" value="ECO:0007669"/>
    <property type="project" value="TreeGrafter"/>
</dbReference>
<dbReference type="GO" id="GO:0000151">
    <property type="term" value="C:ubiquitin ligase complex"/>
    <property type="evidence" value="ECO:0007669"/>
    <property type="project" value="InterPro"/>
</dbReference>
<evidence type="ECO:0000256" key="13">
    <source>
        <dbReference type="ARBA" id="ARBA00056267"/>
    </source>
</evidence>
<dbReference type="CDD" id="cd16658">
    <property type="entry name" value="RING-Ubox_UBE4B"/>
    <property type="match status" value="1"/>
</dbReference>
<dbReference type="EMBL" id="LR791601">
    <property type="protein sequence ID" value="CAB3267463.1"/>
    <property type="molecule type" value="mRNA"/>
</dbReference>
<organism evidence="19">
    <name type="scientific">Phallusia mammillata</name>
    <dbReference type="NCBI Taxonomy" id="59560"/>
    <lineage>
        <taxon>Eukaryota</taxon>
        <taxon>Metazoa</taxon>
        <taxon>Chordata</taxon>
        <taxon>Tunicata</taxon>
        <taxon>Ascidiacea</taxon>
        <taxon>Phlebobranchia</taxon>
        <taxon>Ascidiidae</taxon>
        <taxon>Phallusia</taxon>
    </lineage>
</organism>
<dbReference type="GO" id="GO:0034450">
    <property type="term" value="F:ubiquitin-ubiquitin ligase activity"/>
    <property type="evidence" value="ECO:0007669"/>
    <property type="project" value="InterPro"/>
</dbReference>
<dbReference type="GO" id="GO:0005737">
    <property type="term" value="C:cytoplasm"/>
    <property type="evidence" value="ECO:0007669"/>
    <property type="project" value="UniProtKB-SubCell"/>
</dbReference>
<comment type="similarity">
    <text evidence="5">Belongs to the ubiquitin conjugation factor E4 family.</text>
</comment>
<evidence type="ECO:0000256" key="3">
    <source>
        <dbReference type="ARBA" id="ARBA00004496"/>
    </source>
</evidence>
<dbReference type="Pfam" id="PF04564">
    <property type="entry name" value="U-box"/>
    <property type="match status" value="1"/>
</dbReference>
<evidence type="ECO:0000256" key="10">
    <source>
        <dbReference type="ARBA" id="ARBA00022786"/>
    </source>
</evidence>
<dbReference type="AlphaFoldDB" id="A0A6F9DWR3"/>
<keyword evidence="9" id="KW-0808">Transferase</keyword>
<dbReference type="InterPro" id="IPR013083">
    <property type="entry name" value="Znf_RING/FYVE/PHD"/>
</dbReference>
<proteinExistence type="evidence at transcript level"/>
<dbReference type="EC" id="2.3.2.27" evidence="6"/>
<dbReference type="InterPro" id="IPR019474">
    <property type="entry name" value="Ub_conjug_fac_E4_core"/>
</dbReference>
<dbReference type="InterPro" id="IPR003613">
    <property type="entry name" value="Ubox_domain"/>
</dbReference>
<dbReference type="InterPro" id="IPR045132">
    <property type="entry name" value="UBE4"/>
</dbReference>
<keyword evidence="7" id="KW-0963">Cytoplasm</keyword>
<evidence type="ECO:0000256" key="9">
    <source>
        <dbReference type="ARBA" id="ARBA00022679"/>
    </source>
</evidence>